<dbReference type="GO" id="GO:0008168">
    <property type="term" value="F:methyltransferase activity"/>
    <property type="evidence" value="ECO:0007669"/>
    <property type="project" value="UniProtKB-UniRule"/>
</dbReference>
<evidence type="ECO:0000256" key="4">
    <source>
        <dbReference type="RuleBase" id="RU362030"/>
    </source>
</evidence>
<proteinExistence type="inferred from homology"/>
<dbReference type="GO" id="GO:0032259">
    <property type="term" value="P:methylation"/>
    <property type="evidence" value="ECO:0007669"/>
    <property type="project" value="UniProtKB-KW"/>
</dbReference>
<keyword evidence="4" id="KW-0949">S-adenosyl-L-methionine</keyword>
<dbReference type="Gene3D" id="3.40.50.150">
    <property type="entry name" value="Vaccinia Virus protein VP39"/>
    <property type="match status" value="1"/>
</dbReference>
<dbReference type="InterPro" id="IPR011610">
    <property type="entry name" value="SAM_mthyl_Trfase_ML2640-like"/>
</dbReference>
<evidence type="ECO:0000313" key="5">
    <source>
        <dbReference type="EMBL" id="TET60265.1"/>
    </source>
</evidence>
<dbReference type="PANTHER" id="PTHR43619">
    <property type="entry name" value="S-ADENOSYL-L-METHIONINE-DEPENDENT METHYLTRANSFERASE YKTD-RELATED"/>
    <property type="match status" value="1"/>
</dbReference>
<reference evidence="5 6" key="1">
    <citation type="submission" date="2019-03" db="EMBL/GenBank/DDBJ databases">
        <title>Metabolic potential of uncultured bacteria and archaea associated with petroleum seepage in deep-sea sediments.</title>
        <authorList>
            <person name="Dong X."/>
            <person name="Hubert C."/>
        </authorList>
    </citation>
    <scope>NUCLEOTIDE SEQUENCE [LARGE SCALE GENOMIC DNA]</scope>
    <source>
        <strain evidence="5">E29_bin52</strain>
    </source>
</reference>
<gene>
    <name evidence="5" type="ORF">E3J48_06905</name>
</gene>
<dbReference type="AlphaFoldDB" id="A0A523VZR8"/>
<dbReference type="Pfam" id="PF04072">
    <property type="entry name" value="LCM"/>
    <property type="match status" value="1"/>
</dbReference>
<name>A0A523VZR8_UNCAE</name>
<dbReference type="InterPro" id="IPR029063">
    <property type="entry name" value="SAM-dependent_MTases_sf"/>
</dbReference>
<evidence type="ECO:0000256" key="1">
    <source>
        <dbReference type="ARBA" id="ARBA00008138"/>
    </source>
</evidence>
<evidence type="ECO:0000256" key="3">
    <source>
        <dbReference type="ARBA" id="ARBA00022679"/>
    </source>
</evidence>
<evidence type="ECO:0000256" key="2">
    <source>
        <dbReference type="ARBA" id="ARBA00022603"/>
    </source>
</evidence>
<accession>A0A523VZR8</accession>
<dbReference type="SUPFAM" id="SSF53335">
    <property type="entry name" value="S-adenosyl-L-methionine-dependent methyltransferases"/>
    <property type="match status" value="1"/>
</dbReference>
<sequence>MKEGKPSFTAEGTVAFRFAEWLAPEGERVCNDYLAKDFAATKFRIIGKSRLLTKIALWFAERLVPGMVSYIVGRTRYIDASLKARIDEGIEQLVILGAGYDSRAYRFDELKGRVKVFEVDFPATQRVKMGKVRRILGTLPDHVVYVPVDFDEKKLGEGLFESGYDKKLKTLFIWEGVTPYITADAMDETLAFVAKNSGEGSSIIFDYVFKSALDGTYERGQVHRIRKAWERIGRPLTSEHVGFGIEDGTIEEFLSQRGFSQVENVTGEFFESAYFKGPHENLKVWCVVHATVKPQEQT</sequence>
<dbReference type="NCBIfam" id="TIGR00027">
    <property type="entry name" value="mthyl_TIGR00027"/>
    <property type="match status" value="1"/>
</dbReference>
<keyword evidence="3 5" id="KW-0808">Transferase</keyword>
<dbReference type="Proteomes" id="UP000319130">
    <property type="component" value="Unassembled WGS sequence"/>
</dbReference>
<protein>
    <recommendedName>
        <fullName evidence="4">S-adenosyl-L-methionine-dependent methyltransferase</fullName>
        <ecNumber evidence="4">2.1.1.-</ecNumber>
    </recommendedName>
</protein>
<organism evidence="5 6">
    <name type="scientific">Aerophobetes bacterium</name>
    <dbReference type="NCBI Taxonomy" id="2030807"/>
    <lineage>
        <taxon>Bacteria</taxon>
        <taxon>Candidatus Aerophobota</taxon>
    </lineage>
</organism>
<comment type="function">
    <text evidence="4">Exhibits S-adenosyl-L-methionine-dependent methyltransferase activity.</text>
</comment>
<comment type="similarity">
    <text evidence="1 4">Belongs to the UPF0677 family.</text>
</comment>
<keyword evidence="2 4" id="KW-0489">Methyltransferase</keyword>
<dbReference type="EMBL" id="SOIZ01000311">
    <property type="protein sequence ID" value="TET60265.1"/>
    <property type="molecule type" value="Genomic_DNA"/>
</dbReference>
<dbReference type="EC" id="2.1.1.-" evidence="4"/>
<evidence type="ECO:0000313" key="6">
    <source>
        <dbReference type="Proteomes" id="UP000319130"/>
    </source>
</evidence>
<comment type="caution">
    <text evidence="5">The sequence shown here is derived from an EMBL/GenBank/DDBJ whole genome shotgun (WGS) entry which is preliminary data.</text>
</comment>
<dbReference type="InterPro" id="IPR007213">
    <property type="entry name" value="Ppm1/Ppm2/Tcmp"/>
</dbReference>
<dbReference type="PANTHER" id="PTHR43619:SF2">
    <property type="entry name" value="S-ADENOSYL-L-METHIONINE-DEPENDENT METHYLTRANSFERASES SUPERFAMILY PROTEIN"/>
    <property type="match status" value="1"/>
</dbReference>